<evidence type="ECO:0008006" key="3">
    <source>
        <dbReference type="Google" id="ProtNLM"/>
    </source>
</evidence>
<name>A0ABV1G1N0_9BACT</name>
<dbReference type="Gene3D" id="1.10.1740.10">
    <property type="match status" value="1"/>
</dbReference>
<protein>
    <recommendedName>
        <fullName evidence="3">Sigma-70 family RNA polymerase sigma factor</fullName>
    </recommendedName>
</protein>
<evidence type="ECO:0000313" key="2">
    <source>
        <dbReference type="Proteomes" id="UP001465717"/>
    </source>
</evidence>
<accession>A0ABV1G1N0</accession>
<proteinExistence type="predicted"/>
<organism evidence="1 2">
    <name type="scientific">Segatella sinensis</name>
    <dbReference type="NCBI Taxonomy" id="3085167"/>
    <lineage>
        <taxon>Bacteria</taxon>
        <taxon>Pseudomonadati</taxon>
        <taxon>Bacteroidota</taxon>
        <taxon>Bacteroidia</taxon>
        <taxon>Bacteroidales</taxon>
        <taxon>Prevotellaceae</taxon>
        <taxon>Segatella</taxon>
    </lineage>
</organism>
<dbReference type="RefSeq" id="WP_349226721.1">
    <property type="nucleotide sequence ID" value="NZ_JBBNFG020000009.1"/>
</dbReference>
<evidence type="ECO:0000313" key="1">
    <source>
        <dbReference type="EMBL" id="MEQ2509296.1"/>
    </source>
</evidence>
<reference evidence="1 2" key="1">
    <citation type="submission" date="2024-04" db="EMBL/GenBank/DDBJ databases">
        <title>Human intestinal bacterial collection.</title>
        <authorList>
            <person name="Pauvert C."/>
            <person name="Hitch T.C.A."/>
            <person name="Clavel T."/>
        </authorList>
    </citation>
    <scope>NUCLEOTIDE SEQUENCE [LARGE SCALE GENOMIC DNA]</scope>
    <source>
        <strain evidence="1 2">CLA-AA-H174</strain>
    </source>
</reference>
<gene>
    <name evidence="1" type="ORF">AAAT87_13700</name>
</gene>
<dbReference type="Proteomes" id="UP001465717">
    <property type="component" value="Unassembled WGS sequence"/>
</dbReference>
<sequence>MAKTIQMRTPQQEKEARLVAGMYDKNRKIQSELYAYCSKYFWANYRGVFFADEESATEIFQNTFIAMWENIERRKIYVSDGRVMGKNNEPLSGSILTYFMGIARIKYLEWVREHPAYADPETEMGRKIKEEGFDAQQYINMLYDSEDNKMLDIIADVISHMSERCCEILSKFYYEEKDLDTILLEIPTIDSKNALKTKKHKCMESLRISAKNIYCNYLNS</sequence>
<comment type="caution">
    <text evidence="1">The sequence shown here is derived from an EMBL/GenBank/DDBJ whole genome shotgun (WGS) entry which is preliminary data.</text>
</comment>
<keyword evidence="2" id="KW-1185">Reference proteome</keyword>
<dbReference type="EMBL" id="JBBNGE010000066">
    <property type="protein sequence ID" value="MEQ2509296.1"/>
    <property type="molecule type" value="Genomic_DNA"/>
</dbReference>